<dbReference type="InParanoid" id="G4TJE8"/>
<organism evidence="1 2">
    <name type="scientific">Serendipita indica (strain DSM 11827)</name>
    <name type="common">Root endophyte fungus</name>
    <name type="synonym">Piriformospora indica</name>
    <dbReference type="NCBI Taxonomy" id="1109443"/>
    <lineage>
        <taxon>Eukaryota</taxon>
        <taxon>Fungi</taxon>
        <taxon>Dikarya</taxon>
        <taxon>Basidiomycota</taxon>
        <taxon>Agaricomycotina</taxon>
        <taxon>Agaricomycetes</taxon>
        <taxon>Sebacinales</taxon>
        <taxon>Serendipitaceae</taxon>
        <taxon>Serendipita</taxon>
    </lineage>
</organism>
<dbReference type="SUPFAM" id="SSF52047">
    <property type="entry name" value="RNI-like"/>
    <property type="match status" value="1"/>
</dbReference>
<dbReference type="EMBL" id="CAFZ01000119">
    <property type="protein sequence ID" value="CCA71446.1"/>
    <property type="molecule type" value="Genomic_DNA"/>
</dbReference>
<accession>G4TJE8</accession>
<evidence type="ECO:0000313" key="2">
    <source>
        <dbReference type="Proteomes" id="UP000007148"/>
    </source>
</evidence>
<dbReference type="AlphaFoldDB" id="G4TJE8"/>
<dbReference type="Proteomes" id="UP000007148">
    <property type="component" value="Unassembled WGS sequence"/>
</dbReference>
<comment type="caution">
    <text evidence="1">The sequence shown here is derived from an EMBL/GenBank/DDBJ whole genome shotgun (WGS) entry which is preliminary data.</text>
</comment>
<dbReference type="InterPro" id="IPR036047">
    <property type="entry name" value="F-box-like_dom_sf"/>
</dbReference>
<sequence length="490" mass="56471">MAVESRCVGTDDHCYSSPFCREKTPDPTGKEIAYERHPILDVPEDILRLIFEHLCAGSGNHRNKLAYGIGLVNKQWRDASRRTPNIWRCLDIDIAYSVSALAAQYKYITSIRPDPDVIRIYRSRGDDTSWNHLGDILRECRISELKFIDHLSIYIYKPYLVSTILDNLPLLKEPRIRELSLSVQSKRRGSRERIPWDATRLPLLIPGAKKLYISHHYGVQFFTQNFQQISSITFLDIYRCKAVHFLPRIGMFTNLKKLWVRSVECSLPPLPFTSQFEYAAPYQMVDLPALETLCIAQTPNFPWDYLSCPSLGSVVGDEDVSQAMIRFLQRHPRILELDVCVDSHLFELFTLSCPQLETLDIRGHIEGLVDWQKNKLGEWDKDSPGIGAMSLPNLKKLILDRVDKELTLELLEAIVENWCHPRSPASSTAEVQHRSRNRFVPCLGILGETKDLYSPPWMESTLLKGCERSSRYLPHLGHRWTCVEFRWSTG</sequence>
<keyword evidence="2" id="KW-1185">Reference proteome</keyword>
<evidence type="ECO:0000313" key="1">
    <source>
        <dbReference type="EMBL" id="CCA71446.1"/>
    </source>
</evidence>
<protein>
    <recommendedName>
        <fullName evidence="3">F-box domain-containing protein</fullName>
    </recommendedName>
</protein>
<dbReference type="OrthoDB" id="3357519at2759"/>
<gene>
    <name evidence="1" type="ORF">PIIN_05385</name>
</gene>
<dbReference type="PANTHER" id="PTHR38926:SF5">
    <property type="entry name" value="F-BOX AND LEUCINE-RICH REPEAT PROTEIN 6"/>
    <property type="match status" value="1"/>
</dbReference>
<dbReference type="PANTHER" id="PTHR38926">
    <property type="entry name" value="F-BOX DOMAIN CONTAINING PROTEIN, EXPRESSED"/>
    <property type="match status" value="1"/>
</dbReference>
<dbReference type="InterPro" id="IPR032675">
    <property type="entry name" value="LRR_dom_sf"/>
</dbReference>
<dbReference type="Gene3D" id="3.80.10.10">
    <property type="entry name" value="Ribonuclease Inhibitor"/>
    <property type="match status" value="1"/>
</dbReference>
<dbReference type="HOGENOM" id="CLU_556817_0_0_1"/>
<dbReference type="SUPFAM" id="SSF81383">
    <property type="entry name" value="F-box domain"/>
    <property type="match status" value="1"/>
</dbReference>
<proteinExistence type="predicted"/>
<reference evidence="1 2" key="1">
    <citation type="journal article" date="2011" name="PLoS Pathog.">
        <title>Endophytic Life Strategies Decoded by Genome and Transcriptome Analyses of the Mutualistic Root Symbiont Piriformospora indica.</title>
        <authorList>
            <person name="Zuccaro A."/>
            <person name="Lahrmann U."/>
            <person name="Guldener U."/>
            <person name="Langen G."/>
            <person name="Pfiffi S."/>
            <person name="Biedenkopf D."/>
            <person name="Wong P."/>
            <person name="Samans B."/>
            <person name="Grimm C."/>
            <person name="Basiewicz M."/>
            <person name="Murat C."/>
            <person name="Martin F."/>
            <person name="Kogel K.H."/>
        </authorList>
    </citation>
    <scope>NUCLEOTIDE SEQUENCE [LARGE SCALE GENOMIC DNA]</scope>
    <source>
        <strain evidence="1 2">DSM 11827</strain>
    </source>
</reference>
<name>G4TJE8_SERID</name>
<evidence type="ECO:0008006" key="3">
    <source>
        <dbReference type="Google" id="ProtNLM"/>
    </source>
</evidence>